<dbReference type="PANTHER" id="PTHR28008:SF1">
    <property type="entry name" value="DOMAIN PROTEIN, PUTATIVE (AFU_ORTHOLOGUE AFUA_3G10980)-RELATED"/>
    <property type="match status" value="1"/>
</dbReference>
<proteinExistence type="predicted"/>
<keyword evidence="3" id="KW-1185">Reference proteome</keyword>
<evidence type="ECO:0000313" key="2">
    <source>
        <dbReference type="EMBL" id="SHJ11536.1"/>
    </source>
</evidence>
<protein>
    <submittedName>
        <fullName evidence="2">VanZ like family protein</fullName>
    </submittedName>
</protein>
<evidence type="ECO:0000256" key="1">
    <source>
        <dbReference type="SAM" id="Phobius"/>
    </source>
</evidence>
<evidence type="ECO:0000313" key="3">
    <source>
        <dbReference type="Proteomes" id="UP000184231"/>
    </source>
</evidence>
<dbReference type="PANTHER" id="PTHR28008">
    <property type="entry name" value="DOMAIN PROTEIN, PUTATIVE (AFU_ORTHOLOGUE AFUA_3G10980)-RELATED"/>
    <property type="match status" value="1"/>
</dbReference>
<dbReference type="STRING" id="558155.SAMN04487911_11177"/>
<accession>A0A1M6GNT9</accession>
<sequence length="146" mass="16221">MGCLAMQTTKNWLVLKKYFFTLTFISWTVFITLLSLFSFSESSLPRVDIPNVDKLVHAAFYFGVVVLGCLFIREISQGKISKKTGMTVMGLFAVVYGIVIEVLQGALTQTREADFMDAVANSVGVLLGLFLINVIFSGKTAFKWND</sequence>
<gene>
    <name evidence="2" type="ORF">SAMN04487911_11177</name>
</gene>
<dbReference type="OrthoDB" id="5472246at2"/>
<feature type="transmembrane region" description="Helical" evidence="1">
    <location>
        <begin position="119"/>
        <end position="136"/>
    </location>
</feature>
<dbReference type="EMBL" id="FQYX01000011">
    <property type="protein sequence ID" value="SHJ11536.1"/>
    <property type="molecule type" value="Genomic_DNA"/>
</dbReference>
<dbReference type="Proteomes" id="UP000184231">
    <property type="component" value="Unassembled WGS sequence"/>
</dbReference>
<feature type="transmembrane region" description="Helical" evidence="1">
    <location>
        <begin position="88"/>
        <end position="107"/>
    </location>
</feature>
<keyword evidence="1" id="KW-1133">Transmembrane helix</keyword>
<name>A0A1M6GNT9_9FLAO</name>
<reference evidence="3" key="1">
    <citation type="submission" date="2016-11" db="EMBL/GenBank/DDBJ databases">
        <authorList>
            <person name="Varghese N."/>
            <person name="Submissions S."/>
        </authorList>
    </citation>
    <scope>NUCLEOTIDE SEQUENCE [LARGE SCALE GENOMIC DNA]</scope>
    <source>
        <strain evidence="3">CGMCC 1.8863</strain>
    </source>
</reference>
<feature type="transmembrane region" description="Helical" evidence="1">
    <location>
        <begin position="18"/>
        <end position="38"/>
    </location>
</feature>
<dbReference type="AlphaFoldDB" id="A0A1M6GNT9"/>
<organism evidence="2 3">
    <name type="scientific">Arenibacter nanhaiticus</name>
    <dbReference type="NCBI Taxonomy" id="558155"/>
    <lineage>
        <taxon>Bacteria</taxon>
        <taxon>Pseudomonadati</taxon>
        <taxon>Bacteroidota</taxon>
        <taxon>Flavobacteriia</taxon>
        <taxon>Flavobacteriales</taxon>
        <taxon>Flavobacteriaceae</taxon>
        <taxon>Arenibacter</taxon>
    </lineage>
</organism>
<feature type="transmembrane region" description="Helical" evidence="1">
    <location>
        <begin position="58"/>
        <end position="76"/>
    </location>
</feature>
<dbReference type="NCBIfam" id="NF037970">
    <property type="entry name" value="vanZ_1"/>
    <property type="match status" value="1"/>
</dbReference>
<keyword evidence="1" id="KW-0812">Transmembrane</keyword>
<keyword evidence="1" id="KW-0472">Membrane</keyword>